<dbReference type="CDD" id="cd04301">
    <property type="entry name" value="NAT_SF"/>
    <property type="match status" value="1"/>
</dbReference>
<dbReference type="Gene3D" id="3.40.630.30">
    <property type="match status" value="1"/>
</dbReference>
<dbReference type="EMBL" id="CP058649">
    <property type="protein sequence ID" value="QUI22064.1"/>
    <property type="molecule type" value="Genomic_DNA"/>
</dbReference>
<dbReference type="InterPro" id="IPR000182">
    <property type="entry name" value="GNAT_dom"/>
</dbReference>
<sequence length="155" mass="17653">MVIRKYRKGEELELMEIFISSVHKNAKPYYNEKQLVAWAPSDMDFDLWVTRIGGINPFVAIDNGVILGYADLQDNGYIDHFFVRGGQSNKGIGKALMTHIIHQAQIRGIPELTSDVSLAAEGFFEKFGFCIIKKKRVLIRGVELHNALMRRQLVD</sequence>
<dbReference type="SUPFAM" id="SSF55729">
    <property type="entry name" value="Acyl-CoA N-acyltransferases (Nat)"/>
    <property type="match status" value="1"/>
</dbReference>
<dbReference type="InterPro" id="IPR016181">
    <property type="entry name" value="Acyl_CoA_acyltransferase"/>
</dbReference>
<dbReference type="PANTHER" id="PTHR43451:SF1">
    <property type="entry name" value="ACETYLTRANSFERASE"/>
    <property type="match status" value="1"/>
</dbReference>
<dbReference type="GO" id="GO:0016747">
    <property type="term" value="F:acyltransferase activity, transferring groups other than amino-acyl groups"/>
    <property type="evidence" value="ECO:0007669"/>
    <property type="project" value="InterPro"/>
</dbReference>
<name>A0A8J8SG65_9FIRM</name>
<evidence type="ECO:0000313" key="3">
    <source>
        <dbReference type="Proteomes" id="UP000683246"/>
    </source>
</evidence>
<organism evidence="2 3">
    <name type="scientific">Vallitalea pronyensis</name>
    <dbReference type="NCBI Taxonomy" id="1348613"/>
    <lineage>
        <taxon>Bacteria</taxon>
        <taxon>Bacillati</taxon>
        <taxon>Bacillota</taxon>
        <taxon>Clostridia</taxon>
        <taxon>Lachnospirales</taxon>
        <taxon>Vallitaleaceae</taxon>
        <taxon>Vallitalea</taxon>
    </lineage>
</organism>
<protein>
    <submittedName>
        <fullName evidence="2">GNAT family N-acetyltransferase</fullName>
    </submittedName>
</protein>
<keyword evidence="3" id="KW-1185">Reference proteome</keyword>
<dbReference type="KEGG" id="vpy:HZI73_07015"/>
<dbReference type="Proteomes" id="UP000683246">
    <property type="component" value="Chromosome"/>
</dbReference>
<dbReference type="PANTHER" id="PTHR43451">
    <property type="entry name" value="ACETYLTRANSFERASE (GNAT) FAMILY PROTEIN"/>
    <property type="match status" value="1"/>
</dbReference>
<dbReference type="AlphaFoldDB" id="A0A8J8SG65"/>
<proteinExistence type="predicted"/>
<dbReference type="InterPro" id="IPR052564">
    <property type="entry name" value="N-acetyltrans/Recomb-assoc"/>
</dbReference>
<reference evidence="2" key="1">
    <citation type="submission" date="2020-07" db="EMBL/GenBank/DDBJ databases">
        <title>Vallitalea pronyensis genome.</title>
        <authorList>
            <person name="Postec A."/>
        </authorList>
    </citation>
    <scope>NUCLEOTIDE SEQUENCE</scope>
    <source>
        <strain evidence="2">FatNI3</strain>
    </source>
</reference>
<feature type="domain" description="N-acetyltransferase" evidence="1">
    <location>
        <begin position="1"/>
        <end position="154"/>
    </location>
</feature>
<dbReference type="RefSeq" id="WP_212697541.1">
    <property type="nucleotide sequence ID" value="NZ_CP058649.1"/>
</dbReference>
<evidence type="ECO:0000313" key="2">
    <source>
        <dbReference type="EMBL" id="QUI22064.1"/>
    </source>
</evidence>
<dbReference type="Pfam" id="PF13673">
    <property type="entry name" value="Acetyltransf_10"/>
    <property type="match status" value="1"/>
</dbReference>
<evidence type="ECO:0000259" key="1">
    <source>
        <dbReference type="PROSITE" id="PS51186"/>
    </source>
</evidence>
<gene>
    <name evidence="2" type="ORF">HZI73_07015</name>
</gene>
<dbReference type="PROSITE" id="PS51186">
    <property type="entry name" value="GNAT"/>
    <property type="match status" value="1"/>
</dbReference>
<accession>A0A8J8SG65</accession>